<accession>A0ABW1KXH8</accession>
<proteinExistence type="inferred from homology"/>
<evidence type="ECO:0000313" key="6">
    <source>
        <dbReference type="EMBL" id="MFC6035363.1"/>
    </source>
</evidence>
<sequence>MTEAKRRLGFRVVLQHGRLCVLAHQDAASARTDDGLGVMIGAAFPPWRPGTSGRGSLEVFHNSGCAEAGPWGGFIEFRVDEEASTVDITRDPSGMAPCFTARRHDSTWVFSDLEIAIEAGLDMPAIDWTGVAHYLAFPHLPARRTCLAGVDRLLPGMRLRLTLGQPPSLESAWSPWSHAGKARRISDYADAVRELRNVTLECVGAWAAQSQPVLLQLSGGLDSSIIAACLSQKRAAYSCVTFATSDASGDERRHARLVARHLDVPLRELHLDASDSPLVPQGLPRTPIPSGAPWRAVIDAALSGVIDDTGADRLFSGGGGDNVFCYLTTAAPAADALRAFGPGFRFFAAARDVARLHRASVWRASRYAVRKAYWARPKLWPCNDAFLTRDAASIAPPAHPWFDAPHEALPGKLEQTASIASAVAISDGGDRRLPAALCYPLLSLPVIETCLTIPTWMWVKSSRNRAVARDAFEDLLPSETLSRRTKGDLTGLIAAIYRANKSEIEMLLMEGRLAREGIVDRDAVANRMGEAGLSRDANFAQLVTLAAVEGWIQSIL</sequence>
<dbReference type="InterPro" id="IPR014729">
    <property type="entry name" value="Rossmann-like_a/b/a_fold"/>
</dbReference>
<comment type="similarity">
    <text evidence="2">Belongs to the asparagine synthetase family.</text>
</comment>
<dbReference type="PIRSF" id="PIRSF001589">
    <property type="entry name" value="Asn_synthetase_glu-h"/>
    <property type="match status" value="1"/>
</dbReference>
<keyword evidence="7" id="KW-1185">Reference proteome</keyword>
<name>A0ABW1KXH8_9PROT</name>
<evidence type="ECO:0000256" key="2">
    <source>
        <dbReference type="ARBA" id="ARBA00005752"/>
    </source>
</evidence>
<dbReference type="InterPro" id="IPR029055">
    <property type="entry name" value="Ntn_hydrolases_N"/>
</dbReference>
<reference evidence="6 7" key="1">
    <citation type="submission" date="2024-09" db="EMBL/GenBank/DDBJ databases">
        <authorList>
            <person name="Zhang Z.-H."/>
        </authorList>
    </citation>
    <scope>NUCLEOTIDE SEQUENCE [LARGE SCALE GENOMIC DNA]</scope>
    <source>
        <strain evidence="6 7">HHTR114</strain>
    </source>
</reference>
<evidence type="ECO:0000256" key="3">
    <source>
        <dbReference type="ARBA" id="ARBA00012737"/>
    </source>
</evidence>
<dbReference type="SUPFAM" id="SSF56235">
    <property type="entry name" value="N-terminal nucleophile aminohydrolases (Ntn hydrolases)"/>
    <property type="match status" value="1"/>
</dbReference>
<dbReference type="InterPro" id="IPR051786">
    <property type="entry name" value="ASN_synthetase/amidase"/>
</dbReference>
<evidence type="ECO:0000256" key="4">
    <source>
        <dbReference type="ARBA" id="ARBA00048741"/>
    </source>
</evidence>
<dbReference type="Gene3D" id="3.40.50.620">
    <property type="entry name" value="HUPs"/>
    <property type="match status" value="2"/>
</dbReference>
<gene>
    <name evidence="6" type="ORF">ACFMB1_07395</name>
</gene>
<dbReference type="PANTHER" id="PTHR43284">
    <property type="entry name" value="ASPARAGINE SYNTHETASE (GLUTAMINE-HYDROLYZING)"/>
    <property type="match status" value="1"/>
</dbReference>
<dbReference type="InterPro" id="IPR006426">
    <property type="entry name" value="Asn_synth_AEB"/>
</dbReference>
<comment type="caution">
    <text evidence="6">The sequence shown here is derived from an EMBL/GenBank/DDBJ whole genome shotgun (WGS) entry which is preliminary data.</text>
</comment>
<dbReference type="InterPro" id="IPR001962">
    <property type="entry name" value="Asn_synthase"/>
</dbReference>
<dbReference type="Proteomes" id="UP001596116">
    <property type="component" value="Unassembled WGS sequence"/>
</dbReference>
<organism evidence="6 7">
    <name type="scientific">Hyphococcus aureus</name>
    <dbReference type="NCBI Taxonomy" id="2666033"/>
    <lineage>
        <taxon>Bacteria</taxon>
        <taxon>Pseudomonadati</taxon>
        <taxon>Pseudomonadota</taxon>
        <taxon>Alphaproteobacteria</taxon>
        <taxon>Parvularculales</taxon>
        <taxon>Parvularculaceae</taxon>
        <taxon>Hyphococcus</taxon>
    </lineage>
</organism>
<evidence type="ECO:0000256" key="1">
    <source>
        <dbReference type="ARBA" id="ARBA00005187"/>
    </source>
</evidence>
<dbReference type="CDD" id="cd01991">
    <property type="entry name" value="Asn_synthase_B_C"/>
    <property type="match status" value="1"/>
</dbReference>
<protein>
    <recommendedName>
        <fullName evidence="3">asparagine synthase (glutamine-hydrolyzing)</fullName>
        <ecNumber evidence="3">6.3.5.4</ecNumber>
    </recommendedName>
</protein>
<comment type="pathway">
    <text evidence="1">Amino-acid biosynthesis; L-asparagine biosynthesis; L-asparagine from L-aspartate (L-Gln route): step 1/1.</text>
</comment>
<dbReference type="RefSeq" id="WP_379879314.1">
    <property type="nucleotide sequence ID" value="NZ_JBHPON010000001.1"/>
</dbReference>
<feature type="domain" description="Asparagine synthetase" evidence="5">
    <location>
        <begin position="195"/>
        <end position="552"/>
    </location>
</feature>
<comment type="catalytic activity">
    <reaction evidence="4">
        <text>L-aspartate + L-glutamine + ATP + H2O = L-asparagine + L-glutamate + AMP + diphosphate + H(+)</text>
        <dbReference type="Rhea" id="RHEA:12228"/>
        <dbReference type="ChEBI" id="CHEBI:15377"/>
        <dbReference type="ChEBI" id="CHEBI:15378"/>
        <dbReference type="ChEBI" id="CHEBI:29985"/>
        <dbReference type="ChEBI" id="CHEBI:29991"/>
        <dbReference type="ChEBI" id="CHEBI:30616"/>
        <dbReference type="ChEBI" id="CHEBI:33019"/>
        <dbReference type="ChEBI" id="CHEBI:58048"/>
        <dbReference type="ChEBI" id="CHEBI:58359"/>
        <dbReference type="ChEBI" id="CHEBI:456215"/>
        <dbReference type="EC" id="6.3.5.4"/>
    </reaction>
</comment>
<dbReference type="Pfam" id="PF00733">
    <property type="entry name" value="Asn_synthase"/>
    <property type="match status" value="1"/>
</dbReference>
<evidence type="ECO:0000259" key="5">
    <source>
        <dbReference type="Pfam" id="PF00733"/>
    </source>
</evidence>
<dbReference type="EC" id="6.3.5.4" evidence="3"/>
<evidence type="ECO:0000313" key="7">
    <source>
        <dbReference type="Proteomes" id="UP001596116"/>
    </source>
</evidence>
<dbReference type="PANTHER" id="PTHR43284:SF1">
    <property type="entry name" value="ASPARAGINE SYNTHETASE"/>
    <property type="match status" value="1"/>
</dbReference>
<dbReference type="SUPFAM" id="SSF52402">
    <property type="entry name" value="Adenine nucleotide alpha hydrolases-like"/>
    <property type="match status" value="1"/>
</dbReference>
<dbReference type="EMBL" id="JBHPON010000001">
    <property type="protein sequence ID" value="MFC6035363.1"/>
    <property type="molecule type" value="Genomic_DNA"/>
</dbReference>